<dbReference type="InterPro" id="IPR002130">
    <property type="entry name" value="Cyclophilin-type_PPIase_dom"/>
</dbReference>
<dbReference type="OrthoDB" id="532384at2759"/>
<accession>A0A1R3K0Z2</accession>
<evidence type="ECO:0000256" key="1">
    <source>
        <dbReference type="SAM" id="Phobius"/>
    </source>
</evidence>
<gene>
    <name evidence="3" type="ORF">COLO4_12375</name>
</gene>
<keyword evidence="1" id="KW-1133">Transmembrane helix</keyword>
<dbReference type="GO" id="GO:0003755">
    <property type="term" value="F:peptidyl-prolyl cis-trans isomerase activity"/>
    <property type="evidence" value="ECO:0007669"/>
    <property type="project" value="InterPro"/>
</dbReference>
<dbReference type="EMBL" id="AWUE01014910">
    <property type="protein sequence ID" value="OMP00775.1"/>
    <property type="molecule type" value="Genomic_DNA"/>
</dbReference>
<reference evidence="4" key="1">
    <citation type="submission" date="2013-09" db="EMBL/GenBank/DDBJ databases">
        <title>Corchorus olitorius genome sequencing.</title>
        <authorList>
            <person name="Alam M."/>
            <person name="Haque M.S."/>
            <person name="Islam M.S."/>
            <person name="Emdad E.M."/>
            <person name="Islam M.M."/>
            <person name="Ahmed B."/>
            <person name="Halim A."/>
            <person name="Hossen Q.M.M."/>
            <person name="Hossain M.Z."/>
            <person name="Ahmed R."/>
            <person name="Khan M.M."/>
            <person name="Islam R."/>
            <person name="Rashid M.M."/>
            <person name="Khan S.A."/>
            <person name="Rahman M.S."/>
            <person name="Alam M."/>
            <person name="Yahiya A.S."/>
            <person name="Khan M.S."/>
            <person name="Azam M.S."/>
            <person name="Haque T."/>
            <person name="Lashkar M.Z.H."/>
            <person name="Akhand A.I."/>
            <person name="Morshed G."/>
            <person name="Roy S."/>
            <person name="Uddin K.S."/>
            <person name="Rabeya T."/>
            <person name="Hossain A.S."/>
            <person name="Chowdhury A."/>
            <person name="Snigdha A.R."/>
            <person name="Mortoza M.S."/>
            <person name="Matin S.A."/>
            <person name="Hoque S.M.E."/>
            <person name="Islam M.K."/>
            <person name="Roy D.K."/>
            <person name="Haider R."/>
            <person name="Moosa M.M."/>
            <person name="Elias S.M."/>
            <person name="Hasan A.M."/>
            <person name="Jahan S."/>
            <person name="Shafiuddin M."/>
            <person name="Mahmood N."/>
            <person name="Shommy N.S."/>
        </authorList>
    </citation>
    <scope>NUCLEOTIDE SEQUENCE [LARGE SCALE GENOMIC DNA]</scope>
    <source>
        <strain evidence="4">cv. O-4</strain>
    </source>
</reference>
<dbReference type="STRING" id="93759.A0A1R3K0Z2"/>
<proteinExistence type="predicted"/>
<keyword evidence="1" id="KW-0472">Membrane</keyword>
<sequence>MGRRQADSKFGGFAFLVLFLIAIVSCWMAYLSFSVAFKRNSDTISVSSSERLRSDEEEKEDGSGCCRGIEHLELWGDAVKWGSEFKVNSSEECCEACKEMCKGDDGPCLCDSWVFCGNREACGSRFGECWLKKQKDALNPDRRDSGDRVIWTSGLIFGKGEGIVMLKTEYGVLHVKLLPDCAPRSVAYILELLPLHHCAGCQFYRAESRGDSWDPLGNHIEHASFGPPFALIQGTLEAHGIQFEEIPVEACPTNIRRGSVAWVGSGPEFFISLANHDEWRKAYTIFGYVLPEDMEILEKIAELPTIPEVWSNINVSVLERPIPLRFLRMKEKVLEK</sequence>
<evidence type="ECO:0000313" key="4">
    <source>
        <dbReference type="Proteomes" id="UP000187203"/>
    </source>
</evidence>
<keyword evidence="4" id="KW-1185">Reference proteome</keyword>
<feature type="domain" description="PPIase cyclophilin-type" evidence="2">
    <location>
        <begin position="164"/>
        <end position="315"/>
    </location>
</feature>
<dbReference type="InterPro" id="IPR029000">
    <property type="entry name" value="Cyclophilin-like_dom_sf"/>
</dbReference>
<evidence type="ECO:0000313" key="3">
    <source>
        <dbReference type="EMBL" id="OMP00775.1"/>
    </source>
</evidence>
<dbReference type="Proteomes" id="UP000187203">
    <property type="component" value="Unassembled WGS sequence"/>
</dbReference>
<comment type="caution">
    <text evidence="3">The sequence shown here is derived from an EMBL/GenBank/DDBJ whole genome shotgun (WGS) entry which is preliminary data.</text>
</comment>
<name>A0A1R3K0Z2_9ROSI</name>
<dbReference type="PANTHER" id="PTHR46873:SF2">
    <property type="entry name" value="PPIASE CYCLOPHILIN-TYPE DOMAIN-CONTAINING PROTEIN"/>
    <property type="match status" value="1"/>
</dbReference>
<evidence type="ECO:0000259" key="2">
    <source>
        <dbReference type="Pfam" id="PF00160"/>
    </source>
</evidence>
<dbReference type="Pfam" id="PF00160">
    <property type="entry name" value="Pro_isomerase"/>
    <property type="match status" value="1"/>
</dbReference>
<protein>
    <recommendedName>
        <fullName evidence="2">PPIase cyclophilin-type domain-containing protein</fullName>
    </recommendedName>
</protein>
<dbReference type="PROSITE" id="PS51257">
    <property type="entry name" value="PROKAR_LIPOPROTEIN"/>
    <property type="match status" value="1"/>
</dbReference>
<dbReference type="SUPFAM" id="SSF50891">
    <property type="entry name" value="Cyclophilin-like"/>
    <property type="match status" value="1"/>
</dbReference>
<dbReference type="PANTHER" id="PTHR46873">
    <property type="entry name" value="EXPRESSED PROTEIN"/>
    <property type="match status" value="1"/>
</dbReference>
<dbReference type="Gene3D" id="2.40.100.10">
    <property type="entry name" value="Cyclophilin-like"/>
    <property type="match status" value="1"/>
</dbReference>
<feature type="transmembrane region" description="Helical" evidence="1">
    <location>
        <begin position="12"/>
        <end position="33"/>
    </location>
</feature>
<keyword evidence="1" id="KW-0812">Transmembrane</keyword>
<dbReference type="AlphaFoldDB" id="A0A1R3K0Z2"/>
<dbReference type="FunFam" id="2.40.100.10:FF:000086">
    <property type="entry name" value="Predicted protein"/>
    <property type="match status" value="1"/>
</dbReference>
<dbReference type="Gene3D" id="3.50.4.10">
    <property type="entry name" value="Hepatocyte Growth Factor"/>
    <property type="match status" value="1"/>
</dbReference>
<organism evidence="3 4">
    <name type="scientific">Corchorus olitorius</name>
    <dbReference type="NCBI Taxonomy" id="93759"/>
    <lineage>
        <taxon>Eukaryota</taxon>
        <taxon>Viridiplantae</taxon>
        <taxon>Streptophyta</taxon>
        <taxon>Embryophyta</taxon>
        <taxon>Tracheophyta</taxon>
        <taxon>Spermatophyta</taxon>
        <taxon>Magnoliopsida</taxon>
        <taxon>eudicotyledons</taxon>
        <taxon>Gunneridae</taxon>
        <taxon>Pentapetalae</taxon>
        <taxon>rosids</taxon>
        <taxon>malvids</taxon>
        <taxon>Malvales</taxon>
        <taxon>Malvaceae</taxon>
        <taxon>Grewioideae</taxon>
        <taxon>Apeibeae</taxon>
        <taxon>Corchorus</taxon>
    </lineage>
</organism>